<organism evidence="2 3">
    <name type="scientific">Mycena rosella</name>
    <name type="common">Pink bonnet</name>
    <name type="synonym">Agaricus rosellus</name>
    <dbReference type="NCBI Taxonomy" id="1033263"/>
    <lineage>
        <taxon>Eukaryota</taxon>
        <taxon>Fungi</taxon>
        <taxon>Dikarya</taxon>
        <taxon>Basidiomycota</taxon>
        <taxon>Agaricomycotina</taxon>
        <taxon>Agaricomycetes</taxon>
        <taxon>Agaricomycetidae</taxon>
        <taxon>Agaricales</taxon>
        <taxon>Marasmiineae</taxon>
        <taxon>Mycenaceae</taxon>
        <taxon>Mycena</taxon>
    </lineage>
</organism>
<reference evidence="2" key="1">
    <citation type="submission" date="2023-03" db="EMBL/GenBank/DDBJ databases">
        <title>Massive genome expansion in bonnet fungi (Mycena s.s.) driven by repeated elements and novel gene families across ecological guilds.</title>
        <authorList>
            <consortium name="Lawrence Berkeley National Laboratory"/>
            <person name="Harder C.B."/>
            <person name="Miyauchi S."/>
            <person name="Viragh M."/>
            <person name="Kuo A."/>
            <person name="Thoen E."/>
            <person name="Andreopoulos B."/>
            <person name="Lu D."/>
            <person name="Skrede I."/>
            <person name="Drula E."/>
            <person name="Henrissat B."/>
            <person name="Morin E."/>
            <person name="Kohler A."/>
            <person name="Barry K."/>
            <person name="LaButti K."/>
            <person name="Morin E."/>
            <person name="Salamov A."/>
            <person name="Lipzen A."/>
            <person name="Mereny Z."/>
            <person name="Hegedus B."/>
            <person name="Baldrian P."/>
            <person name="Stursova M."/>
            <person name="Weitz H."/>
            <person name="Taylor A."/>
            <person name="Grigoriev I.V."/>
            <person name="Nagy L.G."/>
            <person name="Martin F."/>
            <person name="Kauserud H."/>
        </authorList>
    </citation>
    <scope>NUCLEOTIDE SEQUENCE</scope>
    <source>
        <strain evidence="2">CBHHK067</strain>
    </source>
</reference>
<comment type="caution">
    <text evidence="2">The sequence shown here is derived from an EMBL/GenBank/DDBJ whole genome shotgun (WGS) entry which is preliminary data.</text>
</comment>
<evidence type="ECO:0000313" key="2">
    <source>
        <dbReference type="EMBL" id="KAJ7681656.1"/>
    </source>
</evidence>
<feature type="chain" id="PRO_5042011348" evidence="1">
    <location>
        <begin position="25"/>
        <end position="100"/>
    </location>
</feature>
<sequence>MYRLLSRVLPSALLLLLVTGQTLAAPQGASGTSPAAQNLARGVVFLAHCPATACSTTADCPAAGCTVCSGADLRRQGFCGPGGGAVLRGKAGLGFKADWY</sequence>
<gene>
    <name evidence="2" type="ORF">B0H17DRAFT_1138258</name>
</gene>
<evidence type="ECO:0000256" key="1">
    <source>
        <dbReference type="SAM" id="SignalP"/>
    </source>
</evidence>
<name>A0AAD7D859_MYCRO</name>
<evidence type="ECO:0000313" key="3">
    <source>
        <dbReference type="Proteomes" id="UP001221757"/>
    </source>
</evidence>
<keyword evidence="3" id="KW-1185">Reference proteome</keyword>
<accession>A0AAD7D859</accession>
<protein>
    <submittedName>
        <fullName evidence="2">Uncharacterized protein</fullName>
    </submittedName>
</protein>
<dbReference type="AlphaFoldDB" id="A0AAD7D859"/>
<keyword evidence="1" id="KW-0732">Signal</keyword>
<proteinExistence type="predicted"/>
<dbReference type="Proteomes" id="UP001221757">
    <property type="component" value="Unassembled WGS sequence"/>
</dbReference>
<dbReference type="EMBL" id="JARKIE010000115">
    <property type="protein sequence ID" value="KAJ7681656.1"/>
    <property type="molecule type" value="Genomic_DNA"/>
</dbReference>
<feature type="signal peptide" evidence="1">
    <location>
        <begin position="1"/>
        <end position="24"/>
    </location>
</feature>